<dbReference type="Pfam" id="PF07286">
    <property type="entry name" value="D-Glu_cyclase"/>
    <property type="match status" value="2"/>
</dbReference>
<evidence type="ECO:0000313" key="3">
    <source>
        <dbReference type="EMBL" id="PBK89763.1"/>
    </source>
</evidence>
<comment type="similarity">
    <text evidence="1">Belongs to the D-glutamate cyclase family.</text>
</comment>
<evidence type="ECO:0000313" key="4">
    <source>
        <dbReference type="Proteomes" id="UP000217790"/>
    </source>
</evidence>
<dbReference type="AlphaFoldDB" id="A0A2H3DNC9"/>
<dbReference type="PANTHER" id="PTHR32022">
    <property type="entry name" value="D-GLUTAMATE CYCLASE, MITOCHONDRIAL"/>
    <property type="match status" value="1"/>
</dbReference>
<reference evidence="4" key="1">
    <citation type="journal article" date="2017" name="Nat. Ecol. Evol.">
        <title>Genome expansion and lineage-specific genetic innovations in the forest pathogenic fungi Armillaria.</title>
        <authorList>
            <person name="Sipos G."/>
            <person name="Prasanna A.N."/>
            <person name="Walter M.C."/>
            <person name="O'Connor E."/>
            <person name="Balint B."/>
            <person name="Krizsan K."/>
            <person name="Kiss B."/>
            <person name="Hess J."/>
            <person name="Varga T."/>
            <person name="Slot J."/>
            <person name="Riley R."/>
            <person name="Boka B."/>
            <person name="Rigling D."/>
            <person name="Barry K."/>
            <person name="Lee J."/>
            <person name="Mihaltcheva S."/>
            <person name="LaButti K."/>
            <person name="Lipzen A."/>
            <person name="Waldron R."/>
            <person name="Moloney N.M."/>
            <person name="Sperisen C."/>
            <person name="Kredics L."/>
            <person name="Vagvoelgyi C."/>
            <person name="Patrignani A."/>
            <person name="Fitzpatrick D."/>
            <person name="Nagy I."/>
            <person name="Doyle S."/>
            <person name="Anderson J.B."/>
            <person name="Grigoriev I.V."/>
            <person name="Gueldener U."/>
            <person name="Muensterkoetter M."/>
            <person name="Nagy L.G."/>
        </authorList>
    </citation>
    <scope>NUCLEOTIDE SEQUENCE [LARGE SCALE GENOMIC DNA]</scope>
    <source>
        <strain evidence="4">Ar21-2</strain>
    </source>
</reference>
<dbReference type="Proteomes" id="UP000217790">
    <property type="component" value="Unassembled WGS sequence"/>
</dbReference>
<sequence length="233" mass="25061">MAIGKALHPKAAPTYTCLLGWNTCHIRVLCRTKAFTAPCTAGLPWIFAGERYNLCPINLLPTFGCSVKSHALSCETKSGDSQVPEALAMFGPIDLPTTSTAMAYLPSKRKALKKAALVKSGLPLRHLELDRAVPMYKTNYRLCPVEVFGGHMVVSMRPYRLADLEGGLDGAKVLGITDLDETNPDFGGPTEIQDGEVAVYFGCGVTPQLSVMDSGISGEVSWSHAWTHADAGY</sequence>
<proteinExistence type="inferred from homology"/>
<dbReference type="PANTHER" id="PTHR32022:SF10">
    <property type="entry name" value="D-GLUTAMATE CYCLASE, MITOCHONDRIAL"/>
    <property type="match status" value="1"/>
</dbReference>
<accession>A0A2H3DNC9</accession>
<dbReference type="OrthoDB" id="10262538at2759"/>
<protein>
    <submittedName>
        <fullName evidence="3">DUF1445-domain-containing protein</fullName>
    </submittedName>
</protein>
<dbReference type="GO" id="GO:0006536">
    <property type="term" value="P:glutamate metabolic process"/>
    <property type="evidence" value="ECO:0007669"/>
    <property type="project" value="TreeGrafter"/>
</dbReference>
<name>A0A2H3DNC9_ARMGA</name>
<evidence type="ECO:0000256" key="2">
    <source>
        <dbReference type="ARBA" id="ARBA00023239"/>
    </source>
</evidence>
<keyword evidence="2" id="KW-0456">Lyase</keyword>
<dbReference type="InParanoid" id="A0A2H3DNC9"/>
<keyword evidence="4" id="KW-1185">Reference proteome</keyword>
<dbReference type="SUPFAM" id="SSF160920">
    <property type="entry name" value="PSTPO5379-like"/>
    <property type="match status" value="1"/>
</dbReference>
<dbReference type="InterPro" id="IPR038021">
    <property type="entry name" value="Putative_hydro-lyase"/>
</dbReference>
<dbReference type="Gene3D" id="3.30.2040.10">
    <property type="entry name" value="PSTPO5379-like domain"/>
    <property type="match status" value="2"/>
</dbReference>
<dbReference type="GO" id="GO:0047820">
    <property type="term" value="F:D-glutamate cyclase activity"/>
    <property type="evidence" value="ECO:0007669"/>
    <property type="project" value="TreeGrafter"/>
</dbReference>
<gene>
    <name evidence="3" type="ORF">ARMGADRAFT_313854</name>
</gene>
<dbReference type="InterPro" id="IPR009906">
    <property type="entry name" value="D-Glu_cyclase"/>
</dbReference>
<organism evidence="3 4">
    <name type="scientific">Armillaria gallica</name>
    <name type="common">Bulbous honey fungus</name>
    <name type="synonym">Armillaria bulbosa</name>
    <dbReference type="NCBI Taxonomy" id="47427"/>
    <lineage>
        <taxon>Eukaryota</taxon>
        <taxon>Fungi</taxon>
        <taxon>Dikarya</taxon>
        <taxon>Basidiomycota</taxon>
        <taxon>Agaricomycotina</taxon>
        <taxon>Agaricomycetes</taxon>
        <taxon>Agaricomycetidae</taxon>
        <taxon>Agaricales</taxon>
        <taxon>Marasmiineae</taxon>
        <taxon>Physalacriaceae</taxon>
        <taxon>Armillaria</taxon>
    </lineage>
</organism>
<evidence type="ECO:0000256" key="1">
    <source>
        <dbReference type="ARBA" id="ARBA00007896"/>
    </source>
</evidence>
<dbReference type="EMBL" id="KZ293667">
    <property type="protein sequence ID" value="PBK89763.1"/>
    <property type="molecule type" value="Genomic_DNA"/>
</dbReference>
<dbReference type="STRING" id="47427.A0A2H3DNC9"/>